<dbReference type="PANTHER" id="PTHR41517:SF1">
    <property type="entry name" value="CUPIN"/>
    <property type="match status" value="1"/>
</dbReference>
<dbReference type="InterPro" id="IPR047183">
    <property type="entry name" value="GDO-like"/>
</dbReference>
<organism evidence="4 5">
    <name type="scientific">Sphingobium fuliginis (strain ATCC 27551)</name>
    <dbReference type="NCBI Taxonomy" id="336203"/>
    <lineage>
        <taxon>Bacteria</taxon>
        <taxon>Pseudomonadati</taxon>
        <taxon>Pseudomonadota</taxon>
        <taxon>Alphaproteobacteria</taxon>
        <taxon>Sphingomonadales</taxon>
        <taxon>Sphingomonadaceae</taxon>
        <taxon>Sphingobium</taxon>
    </lineage>
</organism>
<accession>A0A7M2GN66</accession>
<evidence type="ECO:0000313" key="4">
    <source>
        <dbReference type="EMBL" id="QOT73953.1"/>
    </source>
</evidence>
<dbReference type="PANTHER" id="PTHR41517">
    <property type="entry name" value="1,2-DIOXYGENASE PROTEIN-RELATED"/>
    <property type="match status" value="1"/>
</dbReference>
<dbReference type="CDD" id="cd06992">
    <property type="entry name" value="cupin_GDO-like_C"/>
    <property type="match status" value="1"/>
</dbReference>
<protein>
    <submittedName>
        <fullName evidence="4">Cupin domain-containing protein</fullName>
    </submittedName>
</protein>
<keyword evidence="1" id="KW-0223">Dioxygenase</keyword>
<dbReference type="InterPro" id="IPR011051">
    <property type="entry name" value="RmlC_Cupin_sf"/>
</dbReference>
<dbReference type="RefSeq" id="WP_025546791.1">
    <property type="nucleotide sequence ID" value="NZ_BATN01000004.1"/>
</dbReference>
<dbReference type="AlphaFoldDB" id="A0A7M2GN66"/>
<dbReference type="SUPFAM" id="SSF51182">
    <property type="entry name" value="RmlC-like cupins"/>
    <property type="match status" value="1"/>
</dbReference>
<dbReference type="KEGG" id="sbar:H5V43_17535"/>
<name>A0A7M2GN66_SPHSA</name>
<dbReference type="CDD" id="cd02216">
    <property type="entry name" value="cupin_GDO-like_N"/>
    <property type="match status" value="1"/>
</dbReference>
<dbReference type="EMBL" id="CP060036">
    <property type="protein sequence ID" value="QOT73953.1"/>
    <property type="molecule type" value="Genomic_DNA"/>
</dbReference>
<feature type="domain" description="Cupin type-2" evidence="3">
    <location>
        <begin position="95"/>
        <end position="162"/>
    </location>
</feature>
<evidence type="ECO:0000259" key="3">
    <source>
        <dbReference type="Pfam" id="PF07883"/>
    </source>
</evidence>
<reference evidence="5" key="1">
    <citation type="submission" date="2020-08" db="EMBL/GenBank/DDBJ databases">
        <title>Complete genome sequence of Sphingobium barthaii strain KK22, a high-molecular-weight polycyclic aromatic hydrocarbon-degrading soil bacterium.</title>
        <authorList>
            <person name="Mori J.F."/>
            <person name="Kanaly R.A."/>
        </authorList>
    </citation>
    <scope>NUCLEOTIDE SEQUENCE [LARGE SCALE GENOMIC DNA]</scope>
    <source>
        <strain evidence="5">KK22</strain>
    </source>
</reference>
<evidence type="ECO:0000256" key="2">
    <source>
        <dbReference type="ARBA" id="ARBA00023002"/>
    </source>
</evidence>
<dbReference type="Proteomes" id="UP000593663">
    <property type="component" value="Chromosome 2"/>
</dbReference>
<evidence type="ECO:0000256" key="1">
    <source>
        <dbReference type="ARBA" id="ARBA00022964"/>
    </source>
</evidence>
<keyword evidence="2" id="KW-0560">Oxidoreductase</keyword>
<dbReference type="Pfam" id="PF07883">
    <property type="entry name" value="Cupin_2"/>
    <property type="match status" value="1"/>
</dbReference>
<proteinExistence type="predicted"/>
<dbReference type="GO" id="GO:0051213">
    <property type="term" value="F:dioxygenase activity"/>
    <property type="evidence" value="ECO:0007669"/>
    <property type="project" value="UniProtKB-KW"/>
</dbReference>
<dbReference type="InterPro" id="IPR013096">
    <property type="entry name" value="Cupin_2"/>
</dbReference>
<sequence>MSQETTQVGDNVASAYEELKEIGAAPLWRFYGNLFRKEPLSQAVPYHWSYERFRRSIEFFTGVMSLEEAERRVLMMVNPGLQDPPATLTTLFAGLQTIMPGETARPHRHTSNAFRFIIDGTGATTTVNGEVVEMRPGDLLLTPGWHWHDHVHAGDGPMYWLDGLDYPLVNLLEGSFAENLDAPRQEQTVPTGLSSRMFTHGRLNPAFLTPAGQSSPIGNYSWEQTQATFDAIGDDLEGSRSDGIILDYVNPWTGGPVMPTIGCRIARLRDGFVGQARRTSSNMIFHVVEGSGTTQVGDHSFTWQRGDTIAVPLWTWYRHMVAAGSHATLFSYTDEPVRRSLGFFREETRED</sequence>
<dbReference type="Gene3D" id="2.60.120.10">
    <property type="entry name" value="Jelly Rolls"/>
    <property type="match status" value="1"/>
</dbReference>
<dbReference type="InterPro" id="IPR014710">
    <property type="entry name" value="RmlC-like_jellyroll"/>
</dbReference>
<evidence type="ECO:0000313" key="5">
    <source>
        <dbReference type="Proteomes" id="UP000593663"/>
    </source>
</evidence>
<gene>
    <name evidence="4" type="ORF">H5V43_17535</name>
</gene>